<reference evidence="1" key="2">
    <citation type="submission" date="2021-04" db="EMBL/GenBank/DDBJ databases">
        <authorList>
            <person name="Gilroy R."/>
        </authorList>
    </citation>
    <scope>NUCLEOTIDE SEQUENCE</scope>
    <source>
        <strain evidence="1">ChiBcec2-3848</strain>
    </source>
</reference>
<evidence type="ECO:0000313" key="1">
    <source>
        <dbReference type="EMBL" id="HJC62841.1"/>
    </source>
</evidence>
<reference evidence="1" key="1">
    <citation type="journal article" date="2021" name="PeerJ">
        <title>Extensive microbial diversity within the chicken gut microbiome revealed by metagenomics and culture.</title>
        <authorList>
            <person name="Gilroy R."/>
            <person name="Ravi A."/>
            <person name="Getino M."/>
            <person name="Pursley I."/>
            <person name="Horton D.L."/>
            <person name="Alikhan N.F."/>
            <person name="Baker D."/>
            <person name="Gharbi K."/>
            <person name="Hall N."/>
            <person name="Watson M."/>
            <person name="Adriaenssens E.M."/>
            <person name="Foster-Nyarko E."/>
            <person name="Jarju S."/>
            <person name="Secka A."/>
            <person name="Antonio M."/>
            <person name="Oren A."/>
            <person name="Chaudhuri R.R."/>
            <person name="La Ragione R."/>
            <person name="Hildebrand F."/>
            <person name="Pallen M.J."/>
        </authorList>
    </citation>
    <scope>NUCLEOTIDE SEQUENCE</scope>
    <source>
        <strain evidence="1">ChiBcec2-3848</strain>
    </source>
</reference>
<accession>A0A9D2PNM5</accession>
<protein>
    <submittedName>
        <fullName evidence="1">Uncharacterized protein</fullName>
    </submittedName>
</protein>
<organism evidence="1 2">
    <name type="scientific">Candidatus Blautia merdavium</name>
    <dbReference type="NCBI Taxonomy" id="2838494"/>
    <lineage>
        <taxon>Bacteria</taxon>
        <taxon>Bacillati</taxon>
        <taxon>Bacillota</taxon>
        <taxon>Clostridia</taxon>
        <taxon>Lachnospirales</taxon>
        <taxon>Lachnospiraceae</taxon>
        <taxon>Blautia</taxon>
    </lineage>
</organism>
<name>A0A9D2PNM5_9FIRM</name>
<comment type="caution">
    <text evidence="1">The sequence shown here is derived from an EMBL/GenBank/DDBJ whole genome shotgun (WGS) entry which is preliminary data.</text>
</comment>
<evidence type="ECO:0000313" key="2">
    <source>
        <dbReference type="Proteomes" id="UP000823886"/>
    </source>
</evidence>
<proteinExistence type="predicted"/>
<gene>
    <name evidence="1" type="ORF">H9753_04360</name>
</gene>
<dbReference type="Proteomes" id="UP000823886">
    <property type="component" value="Unassembled WGS sequence"/>
</dbReference>
<dbReference type="EMBL" id="DWVZ01000053">
    <property type="protein sequence ID" value="HJC62841.1"/>
    <property type="molecule type" value="Genomic_DNA"/>
</dbReference>
<sequence length="228" mass="25796">MKASRLRNPYVAVMREGALSYGGSQSWSENAMIQKYGCGVAAGTDLLLYLSLYKESCASSLLGKMTEGSGILETEQYLECAKKMRHSYFPVIPYFGMPGWLLCAGINRYFQCAKIPLKASFGVLGRNIWNRISAMLAHDIPVILAVGPNFPIPWKRHKLALYEKNGKGQYLPAAEICAHFVTVTGMDEVYMKVSSWGREYYIDREEFVGYVRKYSSFLVSNVCYIRKR</sequence>
<dbReference type="AlphaFoldDB" id="A0A9D2PNM5"/>